<organism evidence="6 7">
    <name type="scientific">Sphaerotilus uruguayifluvii</name>
    <dbReference type="NCBI Taxonomy" id="2735897"/>
    <lineage>
        <taxon>Bacteria</taxon>
        <taxon>Pseudomonadati</taxon>
        <taxon>Pseudomonadota</taxon>
        <taxon>Betaproteobacteria</taxon>
        <taxon>Burkholderiales</taxon>
        <taxon>Sphaerotilaceae</taxon>
        <taxon>Sphaerotilus</taxon>
    </lineage>
</organism>
<dbReference type="InterPro" id="IPR005119">
    <property type="entry name" value="LysR_subst-bd"/>
</dbReference>
<evidence type="ECO:0000313" key="6">
    <source>
        <dbReference type="EMBL" id="NRT54750.1"/>
    </source>
</evidence>
<feature type="domain" description="HTH lysR-type" evidence="5">
    <location>
        <begin position="4"/>
        <end position="61"/>
    </location>
</feature>
<dbReference type="PANTHER" id="PTHR30118:SF15">
    <property type="entry name" value="TRANSCRIPTIONAL REGULATORY PROTEIN"/>
    <property type="match status" value="1"/>
</dbReference>
<dbReference type="InterPro" id="IPR036388">
    <property type="entry name" value="WH-like_DNA-bd_sf"/>
</dbReference>
<reference evidence="6 7" key="1">
    <citation type="submission" date="2020-05" db="EMBL/GenBank/DDBJ databases">
        <title>Genomic Encyclopedia of Type Strains, Phase IV (KMG-V): Genome sequencing to study the core and pangenomes of soil and plant-associated prokaryotes.</title>
        <authorList>
            <person name="Whitman W."/>
        </authorList>
    </citation>
    <scope>NUCLEOTIDE SEQUENCE [LARGE SCALE GENOMIC DNA]</scope>
    <source>
        <strain evidence="6 7">C29</strain>
    </source>
</reference>
<evidence type="ECO:0000256" key="3">
    <source>
        <dbReference type="ARBA" id="ARBA00023125"/>
    </source>
</evidence>
<dbReference type="GO" id="GO:0003677">
    <property type="term" value="F:DNA binding"/>
    <property type="evidence" value="ECO:0007669"/>
    <property type="project" value="UniProtKB-KW"/>
</dbReference>
<comment type="caution">
    <text evidence="6">The sequence shown here is derived from an EMBL/GenBank/DDBJ whole genome shotgun (WGS) entry which is preliminary data.</text>
</comment>
<gene>
    <name evidence="6" type="ORF">HNQ01_000460</name>
</gene>
<protein>
    <submittedName>
        <fullName evidence="6">DNA-binding transcriptional LysR family regulator</fullName>
    </submittedName>
</protein>
<keyword evidence="2" id="KW-0805">Transcription regulation</keyword>
<dbReference type="InterPro" id="IPR000847">
    <property type="entry name" value="LysR_HTH_N"/>
</dbReference>
<dbReference type="Gene3D" id="3.40.190.10">
    <property type="entry name" value="Periplasmic binding protein-like II"/>
    <property type="match status" value="2"/>
</dbReference>
<dbReference type="SUPFAM" id="SSF46785">
    <property type="entry name" value="Winged helix' DNA-binding domain"/>
    <property type="match status" value="1"/>
</dbReference>
<dbReference type="Gene3D" id="1.10.10.10">
    <property type="entry name" value="Winged helix-like DNA-binding domain superfamily/Winged helix DNA-binding domain"/>
    <property type="match status" value="1"/>
</dbReference>
<dbReference type="RefSeq" id="WP_173803716.1">
    <property type="nucleotide sequence ID" value="NZ_JABSNM010000002.1"/>
</dbReference>
<dbReference type="Pfam" id="PF00126">
    <property type="entry name" value="HTH_1"/>
    <property type="match status" value="1"/>
</dbReference>
<dbReference type="Proteomes" id="UP001516061">
    <property type="component" value="Unassembled WGS sequence"/>
</dbReference>
<proteinExistence type="inferred from homology"/>
<sequence length="302" mass="33863">MKDIDLNLLRLFDAVYRTRNISRAAEQLGMSQPATSQALTRLRLALGDHLFERTAGGVRPTQRAERLARSVQAGLALLEAGVSDEDSFEASTSTAELRLHLTDIGEARFLPALMAEMRRVAPGIRVRAATWPRDDIAQALDNGLIHFAIGFLPEVDQTARIDLLTDRYVLLMRSGHPLAPPAGRRSLGLEQLRRLDLVSVQSHAQTLRILHSLKLEDRIRLVTSTFLALPAIVRTTDMAVLMPKAIAETFEPAEQFRVIDARLPAGDFTVALHWSRRHEHTPMLRWGRDAIVRLFKAPSKRR</sequence>
<dbReference type="PROSITE" id="PS50931">
    <property type="entry name" value="HTH_LYSR"/>
    <property type="match status" value="1"/>
</dbReference>
<evidence type="ECO:0000256" key="4">
    <source>
        <dbReference type="ARBA" id="ARBA00023163"/>
    </source>
</evidence>
<evidence type="ECO:0000256" key="1">
    <source>
        <dbReference type="ARBA" id="ARBA00009437"/>
    </source>
</evidence>
<name>A0ABX2FXK4_9BURK</name>
<keyword evidence="4" id="KW-0804">Transcription</keyword>
<dbReference type="Pfam" id="PF03466">
    <property type="entry name" value="LysR_substrate"/>
    <property type="match status" value="1"/>
</dbReference>
<dbReference type="EMBL" id="JABSNM010000002">
    <property type="protein sequence ID" value="NRT54750.1"/>
    <property type="molecule type" value="Genomic_DNA"/>
</dbReference>
<dbReference type="InterPro" id="IPR036390">
    <property type="entry name" value="WH_DNA-bd_sf"/>
</dbReference>
<evidence type="ECO:0000259" key="5">
    <source>
        <dbReference type="PROSITE" id="PS50931"/>
    </source>
</evidence>
<comment type="similarity">
    <text evidence="1">Belongs to the LysR transcriptional regulatory family.</text>
</comment>
<evidence type="ECO:0000256" key="2">
    <source>
        <dbReference type="ARBA" id="ARBA00023015"/>
    </source>
</evidence>
<evidence type="ECO:0000313" key="7">
    <source>
        <dbReference type="Proteomes" id="UP001516061"/>
    </source>
</evidence>
<accession>A0ABX2FXK4</accession>
<dbReference type="PRINTS" id="PR00039">
    <property type="entry name" value="HTHLYSR"/>
</dbReference>
<dbReference type="SUPFAM" id="SSF53850">
    <property type="entry name" value="Periplasmic binding protein-like II"/>
    <property type="match status" value="1"/>
</dbReference>
<keyword evidence="3 6" id="KW-0238">DNA-binding</keyword>
<keyword evidence="7" id="KW-1185">Reference proteome</keyword>
<dbReference type="PANTHER" id="PTHR30118">
    <property type="entry name" value="HTH-TYPE TRANSCRIPTIONAL REGULATOR LEUO-RELATED"/>
    <property type="match status" value="1"/>
</dbReference>
<dbReference type="InterPro" id="IPR050389">
    <property type="entry name" value="LysR-type_TF"/>
</dbReference>